<dbReference type="Pfam" id="PF01230">
    <property type="entry name" value="HIT"/>
    <property type="match status" value="1"/>
</dbReference>
<evidence type="ECO:0000256" key="3">
    <source>
        <dbReference type="PROSITE-ProRule" id="PRU00464"/>
    </source>
</evidence>
<evidence type="ECO:0000259" key="4">
    <source>
        <dbReference type="PROSITE" id="PS51084"/>
    </source>
</evidence>
<dbReference type="GO" id="GO:0009117">
    <property type="term" value="P:nucleotide metabolic process"/>
    <property type="evidence" value="ECO:0007669"/>
    <property type="project" value="TreeGrafter"/>
</dbReference>
<comment type="caution">
    <text evidence="3">Lacks conserved residue(s) required for the propagation of feature annotation.</text>
</comment>
<feature type="active site" description="Tele-AMP-histidine intermediate" evidence="1">
    <location>
        <position position="117"/>
    </location>
</feature>
<comment type="caution">
    <text evidence="5">The sequence shown here is derived from an EMBL/GenBank/DDBJ whole genome shotgun (WGS) entry which is preliminary data.</text>
</comment>
<dbReference type="EMBL" id="JAGSOG010000176">
    <property type="protein sequence ID" value="MBR7837019.1"/>
    <property type="molecule type" value="Genomic_DNA"/>
</dbReference>
<sequence>MDAHRHAMDLAAYQARAQSGPCFVCAFVAGEPGYAHETVFEDERHVAFLDKYPTVPGKLLVAPKRHVEHAVRDLTEAEYLGLMGVVRLVARAVEAALPVERTYLYTLGSRQGNAHLHWHVAGLPPGVPYDEQQFHALMTENGVLGAPGYDAAHTAQLLRSVIHQGLRES</sequence>
<accession>A0A941EZG4</accession>
<reference evidence="5" key="1">
    <citation type="submission" date="2021-04" db="EMBL/GenBank/DDBJ databases">
        <title>Genome based classification of Actinospica acidithermotolerans sp. nov., an actinobacterium isolated from an Indonesian hot spring.</title>
        <authorList>
            <person name="Kusuma A.B."/>
            <person name="Putra K.E."/>
            <person name="Nafisah S."/>
            <person name="Loh J."/>
            <person name="Nouioui I."/>
            <person name="Goodfellow M."/>
        </authorList>
    </citation>
    <scope>NUCLEOTIDE SEQUENCE</scope>
    <source>
        <strain evidence="5">CSCA 57</strain>
    </source>
</reference>
<dbReference type="PANTHER" id="PTHR46648:SF1">
    <property type="entry name" value="ADENOSINE 5'-MONOPHOSPHORAMIDASE HNT1"/>
    <property type="match status" value="1"/>
</dbReference>
<dbReference type="InterPro" id="IPR001310">
    <property type="entry name" value="Histidine_triad_HIT"/>
</dbReference>
<evidence type="ECO:0000256" key="2">
    <source>
        <dbReference type="PIRSR" id="PIRSR601310-3"/>
    </source>
</evidence>
<protein>
    <submittedName>
        <fullName evidence="5">HIT family protein</fullName>
    </submittedName>
</protein>
<gene>
    <name evidence="5" type="ORF">KDL01_27330</name>
</gene>
<dbReference type="SUPFAM" id="SSF54197">
    <property type="entry name" value="HIT-like"/>
    <property type="match status" value="1"/>
</dbReference>
<dbReference type="PANTHER" id="PTHR46648">
    <property type="entry name" value="HIT FAMILY PROTEIN 1"/>
    <property type="match status" value="1"/>
</dbReference>
<dbReference type="Gene3D" id="3.30.428.10">
    <property type="entry name" value="HIT-like"/>
    <property type="match status" value="1"/>
</dbReference>
<feature type="short sequence motif" description="Histidine triad motif" evidence="2">
    <location>
        <begin position="115"/>
        <end position="119"/>
    </location>
</feature>
<dbReference type="AlphaFoldDB" id="A0A941EZG4"/>
<proteinExistence type="predicted"/>
<dbReference type="GO" id="GO:0003824">
    <property type="term" value="F:catalytic activity"/>
    <property type="evidence" value="ECO:0007669"/>
    <property type="project" value="InterPro"/>
</dbReference>
<evidence type="ECO:0000256" key="1">
    <source>
        <dbReference type="PIRSR" id="PIRSR601310-1"/>
    </source>
</evidence>
<organism evidence="5 6">
    <name type="scientific">Actinospica durhamensis</name>
    <dbReference type="NCBI Taxonomy" id="1508375"/>
    <lineage>
        <taxon>Bacteria</taxon>
        <taxon>Bacillati</taxon>
        <taxon>Actinomycetota</taxon>
        <taxon>Actinomycetes</taxon>
        <taxon>Catenulisporales</taxon>
        <taxon>Actinospicaceae</taxon>
        <taxon>Actinospica</taxon>
    </lineage>
</organism>
<dbReference type="InterPro" id="IPR011146">
    <property type="entry name" value="HIT-like"/>
</dbReference>
<feature type="domain" description="HIT" evidence="4">
    <location>
        <begin position="23"/>
        <end position="134"/>
    </location>
</feature>
<evidence type="ECO:0000313" key="6">
    <source>
        <dbReference type="Proteomes" id="UP000675781"/>
    </source>
</evidence>
<dbReference type="Proteomes" id="UP000675781">
    <property type="component" value="Unassembled WGS sequence"/>
</dbReference>
<name>A0A941EZG4_9ACTN</name>
<keyword evidence="6" id="KW-1185">Reference proteome</keyword>
<evidence type="ECO:0000313" key="5">
    <source>
        <dbReference type="EMBL" id="MBR7837019.1"/>
    </source>
</evidence>
<dbReference type="PROSITE" id="PS51084">
    <property type="entry name" value="HIT_2"/>
    <property type="match status" value="1"/>
</dbReference>
<dbReference type="InterPro" id="IPR036265">
    <property type="entry name" value="HIT-like_sf"/>
</dbReference>